<dbReference type="Proteomes" id="UP000245728">
    <property type="component" value="Chromosome"/>
</dbReference>
<evidence type="ECO:0000313" key="2">
    <source>
        <dbReference type="EMBL" id="AWL10674.1"/>
    </source>
</evidence>
<accession>A0A2S2DZ52</accession>
<dbReference type="GO" id="GO:0016787">
    <property type="term" value="F:hydrolase activity"/>
    <property type="evidence" value="ECO:0007669"/>
    <property type="project" value="UniProtKB-KW"/>
</dbReference>
<dbReference type="EMBL" id="CP029347">
    <property type="protein sequence ID" value="AWL10674.1"/>
    <property type="molecule type" value="Genomic_DNA"/>
</dbReference>
<proteinExistence type="predicted"/>
<protein>
    <submittedName>
        <fullName evidence="2">Pseudolysin</fullName>
        <ecNumber evidence="2">3.4.24.26</ecNumber>
    </submittedName>
</protein>
<feature type="signal peptide" evidence="1">
    <location>
        <begin position="1"/>
        <end position="20"/>
    </location>
</feature>
<feature type="chain" id="PRO_5015471547" evidence="1">
    <location>
        <begin position="21"/>
        <end position="139"/>
    </location>
</feature>
<evidence type="ECO:0000313" key="3">
    <source>
        <dbReference type="Proteomes" id="UP000245728"/>
    </source>
</evidence>
<reference evidence="2 3" key="1">
    <citation type="submission" date="2018-05" db="EMBL/GenBank/DDBJ databases">
        <title>Salinimonas sp. HMF8227 Genome sequencing and assembly.</title>
        <authorList>
            <person name="Kang H."/>
            <person name="Kang J."/>
            <person name="Cha I."/>
            <person name="Kim H."/>
            <person name="Joh K."/>
        </authorList>
    </citation>
    <scope>NUCLEOTIDE SEQUENCE [LARGE SCALE GENOMIC DNA]</scope>
    <source>
        <strain evidence="2 3">HMF8227</strain>
    </source>
</reference>
<organism evidence="2 3">
    <name type="scientific">Saliniradius amylolyticus</name>
    <dbReference type="NCBI Taxonomy" id="2183582"/>
    <lineage>
        <taxon>Bacteria</taxon>
        <taxon>Pseudomonadati</taxon>
        <taxon>Pseudomonadota</taxon>
        <taxon>Gammaproteobacteria</taxon>
        <taxon>Alteromonadales</taxon>
        <taxon>Alteromonadaceae</taxon>
        <taxon>Saliniradius</taxon>
    </lineage>
</organism>
<keyword evidence="1" id="KW-0732">Signal</keyword>
<gene>
    <name evidence="2" type="primary">lasB</name>
    <name evidence="2" type="ORF">HMF8227_00166</name>
</gene>
<dbReference type="EC" id="3.4.24.26" evidence="2"/>
<name>A0A2S2DZ52_9ALTE</name>
<evidence type="ECO:0000256" key="1">
    <source>
        <dbReference type="SAM" id="SignalP"/>
    </source>
</evidence>
<keyword evidence="2" id="KW-0378">Hydrolase</keyword>
<keyword evidence="3" id="KW-1185">Reference proteome</keyword>
<dbReference type="RefSeq" id="WP_162558436.1">
    <property type="nucleotide sequence ID" value="NZ_CP029347.1"/>
</dbReference>
<dbReference type="AlphaFoldDB" id="A0A2S2DZ52"/>
<dbReference type="KEGG" id="salh:HMF8227_00166"/>
<sequence length="139" mass="15400">MLKRSTLVLVISSVAFTAQANLTDASSPCQMNTAILELDTDKFSHQENRWTLVKGQQEVVFSGSRYAGNHQHREQLCLDDGDYTLTVEDNYGDGLSEGHYRLMVNQQTLAEGADFGYRNVHSFTLGQGKTQAPTTQPGE</sequence>